<name>A0ABN7XND4_GIGMA</name>
<dbReference type="Proteomes" id="UP000789901">
    <property type="component" value="Unassembled WGS sequence"/>
</dbReference>
<sequence length="131" mass="15694">DNIKKYFDIQIEGEPKPIIVVDEPIDKIFEKIQKEFEASLLKVDNVNNNFEEEVDIRCQIRNICRKISDSETNYNHYQVKYLSLLCELVRISYELTKKVKELKKDNKFSVSRFIDEIDQETGKWKKILMQM</sequence>
<dbReference type="EMBL" id="CAJVQB010161016">
    <property type="protein sequence ID" value="CAG8856527.1"/>
    <property type="molecule type" value="Genomic_DNA"/>
</dbReference>
<reference evidence="1 2" key="1">
    <citation type="submission" date="2021-06" db="EMBL/GenBank/DDBJ databases">
        <authorList>
            <person name="Kallberg Y."/>
            <person name="Tangrot J."/>
            <person name="Rosling A."/>
        </authorList>
    </citation>
    <scope>NUCLEOTIDE SEQUENCE [LARGE SCALE GENOMIC DNA]</scope>
    <source>
        <strain evidence="1 2">120-4 pot B 10/14</strain>
    </source>
</reference>
<proteinExistence type="predicted"/>
<accession>A0ABN7XND4</accession>
<organism evidence="1 2">
    <name type="scientific">Gigaspora margarita</name>
    <dbReference type="NCBI Taxonomy" id="4874"/>
    <lineage>
        <taxon>Eukaryota</taxon>
        <taxon>Fungi</taxon>
        <taxon>Fungi incertae sedis</taxon>
        <taxon>Mucoromycota</taxon>
        <taxon>Glomeromycotina</taxon>
        <taxon>Glomeromycetes</taxon>
        <taxon>Diversisporales</taxon>
        <taxon>Gigasporaceae</taxon>
        <taxon>Gigaspora</taxon>
    </lineage>
</organism>
<feature type="non-terminal residue" evidence="1">
    <location>
        <position position="131"/>
    </location>
</feature>
<keyword evidence="2" id="KW-1185">Reference proteome</keyword>
<comment type="caution">
    <text evidence="1">The sequence shown here is derived from an EMBL/GenBank/DDBJ whole genome shotgun (WGS) entry which is preliminary data.</text>
</comment>
<gene>
    <name evidence="1" type="ORF">GMARGA_LOCUS45348</name>
</gene>
<feature type="non-terminal residue" evidence="1">
    <location>
        <position position="1"/>
    </location>
</feature>
<evidence type="ECO:0000313" key="1">
    <source>
        <dbReference type="EMBL" id="CAG8856527.1"/>
    </source>
</evidence>
<protein>
    <submittedName>
        <fullName evidence="1">15724_t:CDS:1</fullName>
    </submittedName>
</protein>
<evidence type="ECO:0000313" key="2">
    <source>
        <dbReference type="Proteomes" id="UP000789901"/>
    </source>
</evidence>